<feature type="transmembrane region" description="Helical" evidence="8">
    <location>
        <begin position="69"/>
        <end position="95"/>
    </location>
</feature>
<feature type="transmembrane region" description="Helical" evidence="8">
    <location>
        <begin position="437"/>
        <end position="456"/>
    </location>
</feature>
<dbReference type="PANTHER" id="PTHR43823">
    <property type="entry name" value="SPORULATION PROTEIN YKVU"/>
    <property type="match status" value="1"/>
</dbReference>
<protein>
    <submittedName>
        <fullName evidence="9">MATE family efflux transporter</fullName>
    </submittedName>
</protein>
<evidence type="ECO:0000256" key="8">
    <source>
        <dbReference type="SAM" id="Phobius"/>
    </source>
</evidence>
<feature type="transmembrane region" description="Helical" evidence="8">
    <location>
        <begin position="462"/>
        <end position="485"/>
    </location>
</feature>
<dbReference type="GO" id="GO:0042910">
    <property type="term" value="F:xenobiotic transmembrane transporter activity"/>
    <property type="evidence" value="ECO:0007669"/>
    <property type="project" value="InterPro"/>
</dbReference>
<keyword evidence="3" id="KW-1003">Cell membrane</keyword>
<dbReference type="GO" id="GO:0015297">
    <property type="term" value="F:antiporter activity"/>
    <property type="evidence" value="ECO:0007669"/>
    <property type="project" value="InterPro"/>
</dbReference>
<evidence type="ECO:0000256" key="2">
    <source>
        <dbReference type="ARBA" id="ARBA00022448"/>
    </source>
</evidence>
<dbReference type="NCBIfam" id="TIGR00797">
    <property type="entry name" value="matE"/>
    <property type="match status" value="1"/>
</dbReference>
<feature type="transmembrane region" description="Helical" evidence="8">
    <location>
        <begin position="107"/>
        <end position="132"/>
    </location>
</feature>
<feature type="transmembrane region" description="Helical" evidence="8">
    <location>
        <begin position="144"/>
        <end position="169"/>
    </location>
</feature>
<proteinExistence type="predicted"/>
<feature type="transmembrane region" description="Helical" evidence="8">
    <location>
        <begin position="292"/>
        <end position="315"/>
    </location>
</feature>
<feature type="transmembrane region" description="Helical" evidence="8">
    <location>
        <begin position="403"/>
        <end position="425"/>
    </location>
</feature>
<evidence type="ECO:0000256" key="6">
    <source>
        <dbReference type="ARBA" id="ARBA00023136"/>
    </source>
</evidence>
<comment type="subcellular location">
    <subcellularLocation>
        <location evidence="1">Cell inner membrane</location>
        <topology evidence="1">Multi-pass membrane protein</topology>
    </subcellularLocation>
</comment>
<keyword evidence="6 8" id="KW-0472">Membrane</keyword>
<evidence type="ECO:0000256" key="1">
    <source>
        <dbReference type="ARBA" id="ARBA00004429"/>
    </source>
</evidence>
<evidence type="ECO:0000313" key="10">
    <source>
        <dbReference type="Proteomes" id="UP001302429"/>
    </source>
</evidence>
<dbReference type="Proteomes" id="UP001302429">
    <property type="component" value="Chromosome"/>
</dbReference>
<feature type="transmembrane region" description="Helical" evidence="8">
    <location>
        <begin position="327"/>
        <end position="350"/>
    </location>
</feature>
<dbReference type="GO" id="GO:0005886">
    <property type="term" value="C:plasma membrane"/>
    <property type="evidence" value="ECO:0007669"/>
    <property type="project" value="UniProtKB-SubCell"/>
</dbReference>
<dbReference type="PIRSF" id="PIRSF006603">
    <property type="entry name" value="DinF"/>
    <property type="match status" value="1"/>
</dbReference>
<feature type="region of interest" description="Disordered" evidence="7">
    <location>
        <begin position="30"/>
        <end position="54"/>
    </location>
</feature>
<feature type="transmembrane region" description="Helical" evidence="8">
    <location>
        <begin position="370"/>
        <end position="391"/>
    </location>
</feature>
<keyword evidence="4 8" id="KW-0812">Transmembrane</keyword>
<keyword evidence="2" id="KW-0813">Transport</keyword>
<keyword evidence="5 8" id="KW-1133">Transmembrane helix</keyword>
<dbReference type="Pfam" id="PF01554">
    <property type="entry name" value="MatE"/>
    <property type="match status" value="2"/>
</dbReference>
<keyword evidence="10" id="KW-1185">Reference proteome</keyword>
<dbReference type="InterPro" id="IPR002528">
    <property type="entry name" value="MATE_fam"/>
</dbReference>
<evidence type="ECO:0000256" key="5">
    <source>
        <dbReference type="ARBA" id="ARBA00022989"/>
    </source>
</evidence>
<evidence type="ECO:0000256" key="4">
    <source>
        <dbReference type="ARBA" id="ARBA00022692"/>
    </source>
</evidence>
<reference evidence="9 10" key="1">
    <citation type="submission" date="2023-10" db="EMBL/GenBank/DDBJ databases">
        <title>Complete genome sequence of a Sphingomonadaceae bacterium.</title>
        <authorList>
            <person name="Yan C."/>
        </authorList>
    </citation>
    <scope>NUCLEOTIDE SEQUENCE [LARGE SCALE GENOMIC DNA]</scope>
    <source>
        <strain evidence="9 10">SCSIO 66989</strain>
    </source>
</reference>
<name>A0AA97I070_9SPHN</name>
<organism evidence="9 10">
    <name type="scientific">Alterisphingorhabdus coralli</name>
    <dbReference type="NCBI Taxonomy" id="3071408"/>
    <lineage>
        <taxon>Bacteria</taxon>
        <taxon>Pseudomonadati</taxon>
        <taxon>Pseudomonadota</taxon>
        <taxon>Alphaproteobacteria</taxon>
        <taxon>Sphingomonadales</taxon>
        <taxon>Sphingomonadaceae</taxon>
        <taxon>Alterisphingorhabdus (ex Yan et al. 2024)</taxon>
    </lineage>
</organism>
<dbReference type="InterPro" id="IPR051327">
    <property type="entry name" value="MATE_MepA_subfamily"/>
</dbReference>
<dbReference type="KEGG" id="acoa:RB602_12095"/>
<dbReference type="EMBL" id="CP136594">
    <property type="protein sequence ID" value="WOE74582.1"/>
    <property type="molecule type" value="Genomic_DNA"/>
</dbReference>
<accession>A0AA97I070</accession>
<dbReference type="AlphaFoldDB" id="A0AA97I070"/>
<feature type="transmembrane region" description="Helical" evidence="8">
    <location>
        <begin position="222"/>
        <end position="241"/>
    </location>
</feature>
<dbReference type="InterPro" id="IPR048279">
    <property type="entry name" value="MdtK-like"/>
</dbReference>
<evidence type="ECO:0000313" key="9">
    <source>
        <dbReference type="EMBL" id="WOE74582.1"/>
    </source>
</evidence>
<evidence type="ECO:0000256" key="3">
    <source>
        <dbReference type="ARBA" id="ARBA00022475"/>
    </source>
</evidence>
<gene>
    <name evidence="9" type="ORF">RB602_12095</name>
</gene>
<sequence length="501" mass="53411">MPLVTSTLYPAKLFRPRVARTPIFKRATQNGQTIAGDSAPPTRAGESAPRGSLSAQPGKFLTGGLMNHVAVMTLTSSFGLLAMFLVDFLDLFFIAQLGDPALTAAMGFAATLLFFNSALNIGLMITISALAAKSIGMGRGEKANVLFTHVMIIGMALAIPMAILFWLFAPGCMDAIGATGHAKDAAIQYIRIVAPFSPVTVMGMICSGFLRAHGDARRAMNTTLAMAATNAIFDPLLMFGLDLGFTGAAYATVLSIFAMAIAGFWPVLRLYGGFAPFNKEHFMADLAPIRAIMGPAVLTNLATPVGGFITFRFLAEYNETVIASYAVIGRIIPVAFCLLFSLSGSIGPIVGQNFGAQNYDRVREAIRSAVIFATGYTLLIWPVLYFAAPVIAKLFDLNAEGLVLLQVFGGIVAPLFLFNGVLYIANATFNNLERPRWSTWLNWGRNTLGILPFLVIGDWMAGAAGVIAAPAIGGVIFGMMGYVLAIRLVNSHEQSAHSPRS</sequence>
<feature type="transmembrane region" description="Helical" evidence="8">
    <location>
        <begin position="189"/>
        <end position="210"/>
    </location>
</feature>
<feature type="transmembrane region" description="Helical" evidence="8">
    <location>
        <begin position="247"/>
        <end position="271"/>
    </location>
</feature>
<dbReference type="RefSeq" id="WP_317080840.1">
    <property type="nucleotide sequence ID" value="NZ_CP136594.1"/>
</dbReference>
<evidence type="ECO:0000256" key="7">
    <source>
        <dbReference type="SAM" id="MobiDB-lite"/>
    </source>
</evidence>
<dbReference type="PANTHER" id="PTHR43823:SF3">
    <property type="entry name" value="MULTIDRUG EXPORT PROTEIN MEPA"/>
    <property type="match status" value="1"/>
</dbReference>